<gene>
    <name evidence="7" type="ORF">AN964_05350</name>
</gene>
<dbReference type="SUPFAM" id="SSF101116">
    <property type="entry name" value="Flagellar export chaperone FliS"/>
    <property type="match status" value="1"/>
</dbReference>
<dbReference type="InterPro" id="IPR003713">
    <property type="entry name" value="FliS"/>
</dbReference>
<keyword evidence="7" id="KW-0966">Cell projection</keyword>
<keyword evidence="7" id="KW-0969">Cilium</keyword>
<dbReference type="NCBIfam" id="TIGR00208">
    <property type="entry name" value="fliS"/>
    <property type="match status" value="1"/>
</dbReference>
<keyword evidence="8" id="KW-1185">Reference proteome</keyword>
<name>A0A0Q3TG09_9BACI</name>
<dbReference type="InterPro" id="IPR036584">
    <property type="entry name" value="FliS_sf"/>
</dbReference>
<reference evidence="7 8" key="1">
    <citation type="submission" date="2015-09" db="EMBL/GenBank/DDBJ databases">
        <title>Genome sequencing project for genomic taxonomy and phylogenomics of Bacillus-like bacteria.</title>
        <authorList>
            <person name="Liu B."/>
            <person name="Wang J."/>
            <person name="Zhu Y."/>
            <person name="Liu G."/>
            <person name="Chen Q."/>
            <person name="Chen Z."/>
            <person name="Lan J."/>
            <person name="Che J."/>
            <person name="Ge C."/>
            <person name="Shi H."/>
            <person name="Pan Z."/>
            <person name="Liu X."/>
        </authorList>
    </citation>
    <scope>NUCLEOTIDE SEQUENCE [LARGE SCALE GENOMIC DNA]</scope>
    <source>
        <strain evidence="7 8">LMG 18435</strain>
    </source>
</reference>
<keyword evidence="5" id="KW-0143">Chaperone</keyword>
<evidence type="ECO:0000256" key="1">
    <source>
        <dbReference type="ARBA" id="ARBA00004514"/>
    </source>
</evidence>
<evidence type="ECO:0000256" key="5">
    <source>
        <dbReference type="ARBA" id="ARBA00023186"/>
    </source>
</evidence>
<keyword evidence="3 6" id="KW-0963">Cytoplasm</keyword>
<evidence type="ECO:0000313" key="8">
    <source>
        <dbReference type="Proteomes" id="UP000051888"/>
    </source>
</evidence>
<dbReference type="GO" id="GO:0071973">
    <property type="term" value="P:bacterial-type flagellum-dependent cell motility"/>
    <property type="evidence" value="ECO:0007669"/>
    <property type="project" value="TreeGrafter"/>
</dbReference>
<dbReference type="EMBL" id="LJJC01000004">
    <property type="protein sequence ID" value="KQL52992.1"/>
    <property type="molecule type" value="Genomic_DNA"/>
</dbReference>
<dbReference type="RefSeq" id="WP_055738708.1">
    <property type="nucleotide sequence ID" value="NZ_JAAIWL010000004.1"/>
</dbReference>
<dbReference type="PATRIC" id="fig|157838.3.peg.1190"/>
<dbReference type="Gene3D" id="1.20.120.340">
    <property type="entry name" value="Flagellar protein FliS"/>
    <property type="match status" value="1"/>
</dbReference>
<sequence>MNKTYEAYQQVSVTTATPGELVLMLYNGCIKFIKIAKNAMNEQDIEKKHLNITKAQNIIKELIVTLNMDYEISKDMRKLYDYMNRRLIEANIKNDTSILDEVEHFVEEFRDTWKEVIKITRKSQFKLGETV</sequence>
<dbReference type="GO" id="GO:0005829">
    <property type="term" value="C:cytosol"/>
    <property type="evidence" value="ECO:0007669"/>
    <property type="project" value="UniProtKB-SubCell"/>
</dbReference>
<dbReference type="AlphaFoldDB" id="A0A0Q3TG09"/>
<dbReference type="PANTHER" id="PTHR34773:SF1">
    <property type="entry name" value="FLAGELLAR SECRETION CHAPERONE FLIS"/>
    <property type="match status" value="1"/>
</dbReference>
<dbReference type="Proteomes" id="UP000051888">
    <property type="component" value="Unassembled WGS sequence"/>
</dbReference>
<dbReference type="PANTHER" id="PTHR34773">
    <property type="entry name" value="FLAGELLAR SECRETION CHAPERONE FLIS"/>
    <property type="match status" value="1"/>
</dbReference>
<evidence type="ECO:0000256" key="2">
    <source>
        <dbReference type="ARBA" id="ARBA00008787"/>
    </source>
</evidence>
<evidence type="ECO:0000256" key="3">
    <source>
        <dbReference type="ARBA" id="ARBA00022490"/>
    </source>
</evidence>
<protein>
    <recommendedName>
        <fullName evidence="6">Flagellar secretion chaperone FliS</fullName>
    </recommendedName>
</protein>
<dbReference type="PIRSF" id="PIRSF039090">
    <property type="entry name" value="Flis"/>
    <property type="match status" value="1"/>
</dbReference>
<dbReference type="GO" id="GO:0044780">
    <property type="term" value="P:bacterial-type flagellum assembly"/>
    <property type="evidence" value="ECO:0007669"/>
    <property type="project" value="InterPro"/>
</dbReference>
<organism evidence="7 8">
    <name type="scientific">Heyndrickxia shackletonii</name>
    <dbReference type="NCBI Taxonomy" id="157838"/>
    <lineage>
        <taxon>Bacteria</taxon>
        <taxon>Bacillati</taxon>
        <taxon>Bacillota</taxon>
        <taxon>Bacilli</taxon>
        <taxon>Bacillales</taxon>
        <taxon>Bacillaceae</taxon>
        <taxon>Heyndrickxia</taxon>
    </lineage>
</organism>
<evidence type="ECO:0000313" key="7">
    <source>
        <dbReference type="EMBL" id="KQL52992.1"/>
    </source>
</evidence>
<evidence type="ECO:0000256" key="6">
    <source>
        <dbReference type="PIRNR" id="PIRNR039090"/>
    </source>
</evidence>
<accession>A0A0Q3TG09</accession>
<keyword evidence="7" id="KW-0282">Flagellum</keyword>
<dbReference type="Pfam" id="PF02561">
    <property type="entry name" value="FliS"/>
    <property type="match status" value="1"/>
</dbReference>
<evidence type="ECO:0000256" key="4">
    <source>
        <dbReference type="ARBA" id="ARBA00022795"/>
    </source>
</evidence>
<keyword evidence="4 6" id="KW-1005">Bacterial flagellum biogenesis</keyword>
<comment type="caution">
    <text evidence="7">The sequence shown here is derived from an EMBL/GenBank/DDBJ whole genome shotgun (WGS) entry which is preliminary data.</text>
</comment>
<dbReference type="STRING" id="157838.AN964_05350"/>
<comment type="subcellular location">
    <subcellularLocation>
        <location evidence="1 6">Cytoplasm</location>
        <location evidence="1 6">Cytosol</location>
    </subcellularLocation>
</comment>
<proteinExistence type="inferred from homology"/>
<dbReference type="CDD" id="cd16098">
    <property type="entry name" value="FliS"/>
    <property type="match status" value="1"/>
</dbReference>
<dbReference type="OrthoDB" id="1524959at2"/>
<comment type="similarity">
    <text evidence="2 6">Belongs to the FliS family.</text>
</comment>